<gene>
    <name evidence="1" type="ORF">BJ987_006881</name>
</gene>
<evidence type="ECO:0000313" key="2">
    <source>
        <dbReference type="Proteomes" id="UP001519325"/>
    </source>
</evidence>
<sequence length="49" mass="5502">MQTLIVVGVVVIVLVLVFAVVQFASRPPKVRSYWDSKEPATGRDWVDDD</sequence>
<proteinExistence type="predicted"/>
<name>A0ABS4QQK6_9NOCA</name>
<dbReference type="RefSeq" id="WP_209897169.1">
    <property type="nucleotide sequence ID" value="NZ_JAGGMR010000001.1"/>
</dbReference>
<dbReference type="Proteomes" id="UP001519325">
    <property type="component" value="Unassembled WGS sequence"/>
</dbReference>
<protein>
    <submittedName>
        <fullName evidence="1">Membrane protein</fullName>
    </submittedName>
</protein>
<organism evidence="1 2">
    <name type="scientific">Nocardia goodfellowii</name>
    <dbReference type="NCBI Taxonomy" id="882446"/>
    <lineage>
        <taxon>Bacteria</taxon>
        <taxon>Bacillati</taxon>
        <taxon>Actinomycetota</taxon>
        <taxon>Actinomycetes</taxon>
        <taxon>Mycobacteriales</taxon>
        <taxon>Nocardiaceae</taxon>
        <taxon>Nocardia</taxon>
    </lineage>
</organism>
<reference evidence="1 2" key="1">
    <citation type="submission" date="2021-03" db="EMBL/GenBank/DDBJ databases">
        <title>Sequencing the genomes of 1000 actinobacteria strains.</title>
        <authorList>
            <person name="Klenk H.-P."/>
        </authorList>
    </citation>
    <scope>NUCLEOTIDE SEQUENCE [LARGE SCALE GENOMIC DNA]</scope>
    <source>
        <strain evidence="1 2">DSM 45516</strain>
    </source>
</reference>
<keyword evidence="2" id="KW-1185">Reference proteome</keyword>
<dbReference type="EMBL" id="JAGGMR010000001">
    <property type="protein sequence ID" value="MBP2193980.1"/>
    <property type="molecule type" value="Genomic_DNA"/>
</dbReference>
<accession>A0ABS4QQK6</accession>
<comment type="caution">
    <text evidence="1">The sequence shown here is derived from an EMBL/GenBank/DDBJ whole genome shotgun (WGS) entry which is preliminary data.</text>
</comment>
<evidence type="ECO:0000313" key="1">
    <source>
        <dbReference type="EMBL" id="MBP2193980.1"/>
    </source>
</evidence>